<dbReference type="RefSeq" id="WP_112275421.1">
    <property type="nucleotide sequence ID" value="NZ_SWMS01000014.1"/>
</dbReference>
<keyword evidence="2" id="KW-0472">Membrane</keyword>
<evidence type="ECO:0000313" key="4">
    <source>
        <dbReference type="Proteomes" id="UP000309992"/>
    </source>
</evidence>
<dbReference type="Proteomes" id="UP000309992">
    <property type="component" value="Unassembled WGS sequence"/>
</dbReference>
<keyword evidence="4" id="KW-1185">Reference proteome</keyword>
<keyword evidence="1" id="KW-0175">Coiled coil</keyword>
<organism evidence="3 4">
    <name type="scientific">Prauserella endophytica</name>
    <dbReference type="NCBI Taxonomy" id="1592324"/>
    <lineage>
        <taxon>Bacteria</taxon>
        <taxon>Bacillati</taxon>
        <taxon>Actinomycetota</taxon>
        <taxon>Actinomycetes</taxon>
        <taxon>Pseudonocardiales</taxon>
        <taxon>Pseudonocardiaceae</taxon>
        <taxon>Prauserella</taxon>
        <taxon>Prauserella coralliicola group</taxon>
    </lineage>
</organism>
<dbReference type="EMBL" id="SWMS01000014">
    <property type="protein sequence ID" value="TKG66912.1"/>
    <property type="molecule type" value="Genomic_DNA"/>
</dbReference>
<gene>
    <name evidence="3" type="ORF">FCN18_23650</name>
</gene>
<evidence type="ECO:0000256" key="1">
    <source>
        <dbReference type="SAM" id="Coils"/>
    </source>
</evidence>
<comment type="caution">
    <text evidence="3">The sequence shown here is derived from an EMBL/GenBank/DDBJ whole genome shotgun (WGS) entry which is preliminary data.</text>
</comment>
<feature type="transmembrane region" description="Helical" evidence="2">
    <location>
        <begin position="462"/>
        <end position="489"/>
    </location>
</feature>
<protein>
    <recommendedName>
        <fullName evidence="5">Tape measure protein</fullName>
    </recommendedName>
</protein>
<name>A0ABY2S256_9PSEU</name>
<evidence type="ECO:0008006" key="5">
    <source>
        <dbReference type="Google" id="ProtNLM"/>
    </source>
</evidence>
<keyword evidence="2" id="KW-0812">Transmembrane</keyword>
<feature type="transmembrane region" description="Helical" evidence="2">
    <location>
        <begin position="171"/>
        <end position="189"/>
    </location>
</feature>
<proteinExistence type="predicted"/>
<evidence type="ECO:0000256" key="2">
    <source>
        <dbReference type="SAM" id="Phobius"/>
    </source>
</evidence>
<feature type="coiled-coil region" evidence="1">
    <location>
        <begin position="598"/>
        <end position="625"/>
    </location>
</feature>
<feature type="transmembrane region" description="Helical" evidence="2">
    <location>
        <begin position="195"/>
        <end position="214"/>
    </location>
</feature>
<sequence>MALTVGELQARFTGDGSDYFRTARAVRADAKKTESALDITGKLDADTSPLVRSLAHAKAAMKAAAREETVLKIDADVRKAVAKIWELDKLRGTDTKIDVDAETAKAQAKIKALVARRNAVMLEVDVDQDKTTTKARKAAEAAAEAAADGFEKSKSIDRATESVAKRANARFSALVAVGLFAGVPAAAAIAGTAAVAALAVVPAAFIGIGAAASATRDDVASEWRALGAELVAVSRSAAEPMAGEFVDAAATLRGTVRDLSPDVHAAFAHAADGIDPLVDGVDTAARVSMPALLVAAHQSESTMRGVGTLATQMGWGIREMFFNLAEGADASGDALETTGYILRDFLDFTGRFFTNLTTHGGPVLEQFRTSLAGVQDLLLTLTSTGMPLLSGATSGFLGVVSGGISLLDGFASAIGGWAGPITTFLGAAKAVDMLTFGGARRGFQGLRSEISKTSGAGSKFKVGMLGLAAGAFHPATLAAGVFGGVLMALAEKQRLAAERAQEIQEAQDGFTEVLQRNGNAIDGQVRSLAAQGLAADGAGAAAAMLGIRWDTVTDAATGNDAAMAKITTTLNRVKAEAGHSADEVGHLNAALDDSLVPVMILEMALDKQRQALEAARREQELARQAILNTGDSVFQLTDAQEGAANSAQTLEAAFDVLADTAADVESKGQAIIDILAELEGRTPSAEEATQRLNDAIRDMNGQFADGVDKAKGWGGELVNASGEIRTLTENGSNLQDFVQGAAADFGTLGKSLAAAGVPVEEVSRRLGVQRDRLAETLEGWGLNQEQIAAVLEYYGLVPDRVATLAELEGNALEQAQLITSELERMPPGKSIKADLTGDAQQALLDLNYAIVELPDGTFEVFANTKEGARAAREFAESVDGRVLTAQVDANTGPAEQKRGWIVDAINRSRGTVTLLGNNRPAESSRSWIVDAINRSRGTATIFGNANPGHRSLADLVRAMNRSRGTSWLGLATGGAYAALADFERAAARTVVKQVQVQISNIFGGNALGGIWGNAQGGVWEGARPVGFDGGGLAGKVASGQFGVMDANRAAVVPPNRLKAVIPFIGDRTHDREYYIPENDDPRSLRLLQTANEAMLGSPHPAGFAAGGVAVPAPRAAAATSMSSAGATVPVVDGSRGVIAAINRQTSAVVGAIDRAAANGRSVTVVLDSRVLAQGVAKGNLLNRAR</sequence>
<evidence type="ECO:0000313" key="3">
    <source>
        <dbReference type="EMBL" id="TKG66912.1"/>
    </source>
</evidence>
<keyword evidence="2" id="KW-1133">Transmembrane helix</keyword>
<accession>A0ABY2S256</accession>
<reference evidence="3 4" key="1">
    <citation type="journal article" date="2015" name="Antonie Van Leeuwenhoek">
        <title>Prauserella endophytica sp. nov., an endophytic actinobacterium isolated from Tamarix taklamakanensis.</title>
        <authorList>
            <person name="Liu J.M."/>
            <person name="Habden X."/>
            <person name="Guo L."/>
            <person name="Tuo L."/>
            <person name="Jiang Z.K."/>
            <person name="Liu S.W."/>
            <person name="Liu X.F."/>
            <person name="Chen L."/>
            <person name="Li R.F."/>
            <person name="Zhang Y.Q."/>
            <person name="Sun C.H."/>
        </authorList>
    </citation>
    <scope>NUCLEOTIDE SEQUENCE [LARGE SCALE GENOMIC DNA]</scope>
    <source>
        <strain evidence="3 4">CGMCC 4.7182</strain>
    </source>
</reference>